<gene>
    <name evidence="3" type="ORF">CYNAS_LOCUS13627</name>
</gene>
<evidence type="ECO:0000313" key="4">
    <source>
        <dbReference type="Proteomes" id="UP001176961"/>
    </source>
</evidence>
<keyword evidence="2" id="KW-1133">Transmembrane helix</keyword>
<sequence>MPEGALSAAERRERRMRKILEGGEDRIKKILSGPSGDEQRLPPMMEGGDYKPSTFLANDNNASETKSKRSADVPLPKSSQSPFTTITARMQELSVPLSLLYGLCMRAIMDCGYTFNILLPWLLFFLVPRIPSICRDLPQYMADVSALLRSGNYLGIENVVKRSYAAFSFINTFMSNLLFMVAGYLLTHALLISFHHMTSS</sequence>
<organism evidence="3 4">
    <name type="scientific">Cylicocyclus nassatus</name>
    <name type="common">Nematode worm</name>
    <dbReference type="NCBI Taxonomy" id="53992"/>
    <lineage>
        <taxon>Eukaryota</taxon>
        <taxon>Metazoa</taxon>
        <taxon>Ecdysozoa</taxon>
        <taxon>Nematoda</taxon>
        <taxon>Chromadorea</taxon>
        <taxon>Rhabditida</taxon>
        <taxon>Rhabditina</taxon>
        <taxon>Rhabditomorpha</taxon>
        <taxon>Strongyloidea</taxon>
        <taxon>Strongylidae</taxon>
        <taxon>Cylicocyclus</taxon>
    </lineage>
</organism>
<keyword evidence="4" id="KW-1185">Reference proteome</keyword>
<dbReference type="AlphaFoldDB" id="A0AA36H099"/>
<reference evidence="3" key="1">
    <citation type="submission" date="2023-07" db="EMBL/GenBank/DDBJ databases">
        <authorList>
            <consortium name="CYATHOMIX"/>
        </authorList>
    </citation>
    <scope>NUCLEOTIDE SEQUENCE</scope>
    <source>
        <strain evidence="3">N/A</strain>
    </source>
</reference>
<name>A0AA36H099_CYLNA</name>
<feature type="compositionally biased region" description="Polar residues" evidence="1">
    <location>
        <begin position="55"/>
        <end position="64"/>
    </location>
</feature>
<keyword evidence="2" id="KW-0472">Membrane</keyword>
<feature type="transmembrane region" description="Helical" evidence="2">
    <location>
        <begin position="173"/>
        <end position="194"/>
    </location>
</feature>
<keyword evidence="2" id="KW-0812">Transmembrane</keyword>
<evidence type="ECO:0000256" key="2">
    <source>
        <dbReference type="SAM" id="Phobius"/>
    </source>
</evidence>
<feature type="transmembrane region" description="Helical" evidence="2">
    <location>
        <begin position="99"/>
        <end position="123"/>
    </location>
</feature>
<feature type="region of interest" description="Disordered" evidence="1">
    <location>
        <begin position="27"/>
        <end position="79"/>
    </location>
</feature>
<dbReference type="EMBL" id="CATQJL010000305">
    <property type="protein sequence ID" value="CAJ0601644.1"/>
    <property type="molecule type" value="Genomic_DNA"/>
</dbReference>
<accession>A0AA36H099</accession>
<evidence type="ECO:0000256" key="1">
    <source>
        <dbReference type="SAM" id="MobiDB-lite"/>
    </source>
</evidence>
<dbReference type="Proteomes" id="UP001176961">
    <property type="component" value="Unassembled WGS sequence"/>
</dbReference>
<proteinExistence type="predicted"/>
<protein>
    <submittedName>
        <fullName evidence="3">Uncharacterized protein</fullName>
    </submittedName>
</protein>
<evidence type="ECO:0000313" key="3">
    <source>
        <dbReference type="EMBL" id="CAJ0601644.1"/>
    </source>
</evidence>
<comment type="caution">
    <text evidence="3">The sequence shown here is derived from an EMBL/GenBank/DDBJ whole genome shotgun (WGS) entry which is preliminary data.</text>
</comment>